<dbReference type="EMBL" id="VIFX01000032">
    <property type="protein sequence ID" value="TQR84343.1"/>
    <property type="molecule type" value="Genomic_DNA"/>
</dbReference>
<dbReference type="Gene3D" id="3.40.50.300">
    <property type="entry name" value="P-loop containing nucleotide triphosphate hydrolases"/>
    <property type="match status" value="1"/>
</dbReference>
<feature type="compositionally biased region" description="Basic and acidic residues" evidence="1">
    <location>
        <begin position="331"/>
        <end position="342"/>
    </location>
</feature>
<reference evidence="2 3" key="1">
    <citation type="submission" date="2018-10" db="EMBL/GenBank/DDBJ databases">
        <title>Draft genome of Mycobacterium hodleri strain B.</title>
        <authorList>
            <person name="Amande T.J."/>
            <person name="Mcgenity T.J."/>
        </authorList>
    </citation>
    <scope>NUCLEOTIDE SEQUENCE [LARGE SCALE GENOMIC DNA]</scope>
    <source>
        <strain evidence="2 3">B</strain>
    </source>
</reference>
<evidence type="ECO:0000313" key="3">
    <source>
        <dbReference type="Proteomes" id="UP000315759"/>
    </source>
</evidence>
<organism evidence="2 3">
    <name type="scientific">Mycolicibacterium hodleri</name>
    <dbReference type="NCBI Taxonomy" id="49897"/>
    <lineage>
        <taxon>Bacteria</taxon>
        <taxon>Bacillati</taxon>
        <taxon>Actinomycetota</taxon>
        <taxon>Actinomycetes</taxon>
        <taxon>Mycobacteriales</taxon>
        <taxon>Mycobacteriaceae</taxon>
        <taxon>Mycolicibacterium</taxon>
    </lineage>
</organism>
<sequence>MDAQHWHDYCVADLPPEPPALTVRQWTRLDDAARCAHTDALRRWLEHLYVQTDELAAISAQMTDTVRANAESPPGAKQVLAVTGPNVVGKSTLMMRWARSRYLDWTGEAEHDRRGRPVLRPTLGCEADLCPVVWINLPAGAKIKDVDVEILEFFGLPGHGVTRNLYQRALRAAERHRSRVLIVDDAHLLKTDWKGGRDVLDHVKHINTELGEIGATLILVGANLEGGDLVTDPQIAGRLTLHRFPRYDIDSMAERRTWQVLVRQLEDTVAPHLPKGAPGMLFTELAGELWLRTQGYLGEVTELVRRATLAATADGTHKILRRHLAAVTLSERAESERRDTTSPRRLALAAPPTE</sequence>
<dbReference type="InterPro" id="IPR027417">
    <property type="entry name" value="P-loop_NTPase"/>
</dbReference>
<comment type="caution">
    <text evidence="2">The sequence shown here is derived from an EMBL/GenBank/DDBJ whole genome shotgun (WGS) entry which is preliminary data.</text>
</comment>
<evidence type="ECO:0000313" key="2">
    <source>
        <dbReference type="EMBL" id="TQR84343.1"/>
    </source>
</evidence>
<dbReference type="Pfam" id="PF05621">
    <property type="entry name" value="TniB"/>
    <property type="match status" value="1"/>
</dbReference>
<keyword evidence="3" id="KW-1185">Reference proteome</keyword>
<gene>
    <name evidence="2" type="ORF">D8S82_22670</name>
</gene>
<feature type="region of interest" description="Disordered" evidence="1">
    <location>
        <begin position="331"/>
        <end position="354"/>
    </location>
</feature>
<dbReference type="RefSeq" id="WP_142554255.1">
    <property type="nucleotide sequence ID" value="NZ_VIFX01000032.1"/>
</dbReference>
<dbReference type="InterPro" id="IPR008868">
    <property type="entry name" value="TniB"/>
</dbReference>
<protein>
    <submittedName>
        <fullName evidence="2">AAA family ATPase</fullName>
    </submittedName>
</protein>
<dbReference type="Proteomes" id="UP000315759">
    <property type="component" value="Unassembled WGS sequence"/>
</dbReference>
<accession>A0A544VWI1</accession>
<proteinExistence type="predicted"/>
<name>A0A544VWI1_9MYCO</name>
<evidence type="ECO:0000256" key="1">
    <source>
        <dbReference type="SAM" id="MobiDB-lite"/>
    </source>
</evidence>
<dbReference type="SUPFAM" id="SSF52540">
    <property type="entry name" value="P-loop containing nucleoside triphosphate hydrolases"/>
    <property type="match status" value="1"/>
</dbReference>
<dbReference type="AlphaFoldDB" id="A0A544VWI1"/>